<proteinExistence type="predicted"/>
<reference evidence="2" key="1">
    <citation type="journal article" date="2019" name="Int. J. Syst. Evol. Microbiol.">
        <title>The Global Catalogue of Microorganisms (GCM) 10K type strain sequencing project: providing services to taxonomists for standard genome sequencing and annotation.</title>
        <authorList>
            <consortium name="The Broad Institute Genomics Platform"/>
            <consortium name="The Broad Institute Genome Sequencing Center for Infectious Disease"/>
            <person name="Wu L."/>
            <person name="Ma J."/>
        </authorList>
    </citation>
    <scope>NUCLEOTIDE SEQUENCE [LARGE SCALE GENOMIC DNA]</scope>
    <source>
        <strain evidence="2">JCM 17441</strain>
    </source>
</reference>
<sequence length="68" mass="7093">MRLDARPCRAGRGERDGPVRAMDRAAALRQPIGSRRAGITESALARQDALQVAAVDGGAAARVDLALP</sequence>
<organism evidence="1 2">
    <name type="scientific">Dactylosporangium darangshiense</name>
    <dbReference type="NCBI Taxonomy" id="579108"/>
    <lineage>
        <taxon>Bacteria</taxon>
        <taxon>Bacillati</taxon>
        <taxon>Actinomycetota</taxon>
        <taxon>Actinomycetes</taxon>
        <taxon>Micromonosporales</taxon>
        <taxon>Micromonosporaceae</taxon>
        <taxon>Dactylosporangium</taxon>
    </lineage>
</organism>
<protein>
    <submittedName>
        <fullName evidence="1">Uncharacterized protein</fullName>
    </submittedName>
</protein>
<evidence type="ECO:0000313" key="1">
    <source>
        <dbReference type="EMBL" id="GAA4248967.1"/>
    </source>
</evidence>
<comment type="caution">
    <text evidence="1">The sequence shown here is derived from an EMBL/GenBank/DDBJ whole genome shotgun (WGS) entry which is preliminary data.</text>
</comment>
<accession>A0ABP8D720</accession>
<dbReference type="EMBL" id="BAABAT010000006">
    <property type="protein sequence ID" value="GAA4248967.1"/>
    <property type="molecule type" value="Genomic_DNA"/>
</dbReference>
<evidence type="ECO:0000313" key="2">
    <source>
        <dbReference type="Proteomes" id="UP001500620"/>
    </source>
</evidence>
<name>A0ABP8D720_9ACTN</name>
<gene>
    <name evidence="1" type="ORF">GCM10022255_031100</name>
</gene>
<dbReference type="Proteomes" id="UP001500620">
    <property type="component" value="Unassembled WGS sequence"/>
</dbReference>
<keyword evidence="2" id="KW-1185">Reference proteome</keyword>